<dbReference type="PROSITE" id="PS50072">
    <property type="entry name" value="CSA_PPIASE_2"/>
    <property type="match status" value="1"/>
</dbReference>
<comment type="function">
    <text evidence="4">PPIases accelerate the folding of proteins. It catalyzes the cis-trans isomerization of proline imidic peptide bonds in oligopeptides.</text>
</comment>
<evidence type="ECO:0000256" key="3">
    <source>
        <dbReference type="ARBA" id="ARBA00023235"/>
    </source>
</evidence>
<dbReference type="EMBL" id="HG001459">
    <property type="protein sequence ID" value="CDF32130.1"/>
    <property type="molecule type" value="Genomic_DNA"/>
</dbReference>
<dbReference type="Proteomes" id="UP000012073">
    <property type="component" value="Unassembled WGS sequence"/>
</dbReference>
<evidence type="ECO:0000256" key="4">
    <source>
        <dbReference type="RuleBase" id="RU363019"/>
    </source>
</evidence>
<organism evidence="6 7">
    <name type="scientific">Chondrus crispus</name>
    <name type="common">Carrageen Irish moss</name>
    <name type="synonym">Polymorpha crispa</name>
    <dbReference type="NCBI Taxonomy" id="2769"/>
    <lineage>
        <taxon>Eukaryota</taxon>
        <taxon>Rhodophyta</taxon>
        <taxon>Florideophyceae</taxon>
        <taxon>Rhodymeniophycidae</taxon>
        <taxon>Gigartinales</taxon>
        <taxon>Gigartinaceae</taxon>
        <taxon>Chondrus</taxon>
    </lineage>
</organism>
<dbReference type="OrthoDB" id="271386at2759"/>
<dbReference type="InterPro" id="IPR002130">
    <property type="entry name" value="Cyclophilin-type_PPIase_dom"/>
</dbReference>
<dbReference type="EC" id="5.2.1.8" evidence="4"/>
<dbReference type="RefSeq" id="XP_005711795.1">
    <property type="nucleotide sequence ID" value="XM_005711738.1"/>
</dbReference>
<comment type="catalytic activity">
    <reaction evidence="1 4">
        <text>[protein]-peptidylproline (omega=180) = [protein]-peptidylproline (omega=0)</text>
        <dbReference type="Rhea" id="RHEA:16237"/>
        <dbReference type="Rhea" id="RHEA-COMP:10747"/>
        <dbReference type="Rhea" id="RHEA-COMP:10748"/>
        <dbReference type="ChEBI" id="CHEBI:83833"/>
        <dbReference type="ChEBI" id="CHEBI:83834"/>
        <dbReference type="EC" id="5.2.1.8"/>
    </reaction>
</comment>
<dbReference type="Gramene" id="CDF32130">
    <property type="protein sequence ID" value="CDF32130"/>
    <property type="gene ID" value="CHC_T00008963001"/>
</dbReference>
<dbReference type="PIRSF" id="PIRSF001467">
    <property type="entry name" value="Peptidylpro_ismrse"/>
    <property type="match status" value="1"/>
</dbReference>
<comment type="similarity">
    <text evidence="4">Belongs to the cyclophilin-type PPIase family.</text>
</comment>
<evidence type="ECO:0000313" key="6">
    <source>
        <dbReference type="EMBL" id="CDF32130.1"/>
    </source>
</evidence>
<gene>
    <name evidence="6" type="ORF">CHC_T00008963001</name>
</gene>
<dbReference type="InterPro" id="IPR024936">
    <property type="entry name" value="Cyclophilin-type_PPIase"/>
</dbReference>
<dbReference type="GO" id="GO:0003755">
    <property type="term" value="F:peptidyl-prolyl cis-trans isomerase activity"/>
    <property type="evidence" value="ECO:0007669"/>
    <property type="project" value="UniProtKB-UniRule"/>
</dbReference>
<feature type="domain" description="PPIase cyclophilin-type" evidence="5">
    <location>
        <begin position="10"/>
        <end position="155"/>
    </location>
</feature>
<dbReference type="InterPro" id="IPR044666">
    <property type="entry name" value="Cyclophilin_A-like"/>
</dbReference>
<dbReference type="PANTHER" id="PTHR45625">
    <property type="entry name" value="PEPTIDYL-PROLYL CIS-TRANS ISOMERASE-RELATED"/>
    <property type="match status" value="1"/>
</dbReference>
<dbReference type="InterPro" id="IPR029000">
    <property type="entry name" value="Cyclophilin-like_dom_sf"/>
</dbReference>
<protein>
    <recommendedName>
        <fullName evidence="4">Peptidyl-prolyl cis-trans isomerase</fullName>
        <shortName evidence="4">PPIase</shortName>
        <ecNumber evidence="4">5.2.1.8</ecNumber>
    </recommendedName>
</protein>
<dbReference type="PANTHER" id="PTHR45625:SF2">
    <property type="entry name" value="PEPTIDYL-PROLYL CIS-TRANS ISOMERASE-LIKE 3"/>
    <property type="match status" value="1"/>
</dbReference>
<accession>R7Q3R7</accession>
<name>R7Q3R7_CHOCR</name>
<dbReference type="GeneID" id="17319499"/>
<keyword evidence="3 4" id="KW-0413">Isomerase</keyword>
<evidence type="ECO:0000256" key="1">
    <source>
        <dbReference type="ARBA" id="ARBA00000971"/>
    </source>
</evidence>
<evidence type="ECO:0000256" key="2">
    <source>
        <dbReference type="ARBA" id="ARBA00023110"/>
    </source>
</evidence>
<dbReference type="GO" id="GO:0071013">
    <property type="term" value="C:catalytic step 2 spliceosome"/>
    <property type="evidence" value="ECO:0007669"/>
    <property type="project" value="TreeGrafter"/>
</dbReference>
<keyword evidence="7" id="KW-1185">Reference proteome</keyword>
<dbReference type="OMA" id="ACHNARG"/>
<sequence length="170" mass="17904">MSVTLHTTKGDVKLQLHCREAPRSCANFLALCAAGAYDACPFHRVSSGFIAQTGDPTGTGKTSRAAFAKRLPDEIVPALTFARPGVVAFANNGRPSRKGVGSQFFITVKPATHLDATCTVVGAVIWGLAVVNAISEAEAENGTPRVQIKIESVTIHANPFATGDLEFQLP</sequence>
<keyword evidence="2 4" id="KW-0697">Rotamase</keyword>
<dbReference type="Gene3D" id="2.40.100.10">
    <property type="entry name" value="Cyclophilin-like"/>
    <property type="match status" value="1"/>
</dbReference>
<dbReference type="SUPFAM" id="SSF50891">
    <property type="entry name" value="Cyclophilin-like"/>
    <property type="match status" value="1"/>
</dbReference>
<evidence type="ECO:0000259" key="5">
    <source>
        <dbReference type="PROSITE" id="PS50072"/>
    </source>
</evidence>
<dbReference type="Pfam" id="PF00160">
    <property type="entry name" value="Pro_isomerase"/>
    <property type="match status" value="1"/>
</dbReference>
<dbReference type="AlphaFoldDB" id="R7Q3R7"/>
<proteinExistence type="inferred from homology"/>
<evidence type="ECO:0000313" key="7">
    <source>
        <dbReference type="Proteomes" id="UP000012073"/>
    </source>
</evidence>
<dbReference type="PRINTS" id="PR00153">
    <property type="entry name" value="CSAPPISMRASE"/>
</dbReference>
<reference evidence="7" key="1">
    <citation type="journal article" date="2013" name="Proc. Natl. Acad. Sci. U.S.A.">
        <title>Genome structure and metabolic features in the red seaweed Chondrus crispus shed light on evolution of the Archaeplastida.</title>
        <authorList>
            <person name="Collen J."/>
            <person name="Porcel B."/>
            <person name="Carre W."/>
            <person name="Ball S.G."/>
            <person name="Chaparro C."/>
            <person name="Tonon T."/>
            <person name="Barbeyron T."/>
            <person name="Michel G."/>
            <person name="Noel B."/>
            <person name="Valentin K."/>
            <person name="Elias M."/>
            <person name="Artiguenave F."/>
            <person name="Arun A."/>
            <person name="Aury J.M."/>
            <person name="Barbosa-Neto J.F."/>
            <person name="Bothwell J.H."/>
            <person name="Bouget F.Y."/>
            <person name="Brillet L."/>
            <person name="Cabello-Hurtado F."/>
            <person name="Capella-Gutierrez S."/>
            <person name="Charrier B."/>
            <person name="Cladiere L."/>
            <person name="Cock J.M."/>
            <person name="Coelho S.M."/>
            <person name="Colleoni C."/>
            <person name="Czjzek M."/>
            <person name="Da Silva C."/>
            <person name="Delage L."/>
            <person name="Denoeud F."/>
            <person name="Deschamps P."/>
            <person name="Dittami S.M."/>
            <person name="Gabaldon T."/>
            <person name="Gachon C.M."/>
            <person name="Groisillier A."/>
            <person name="Herve C."/>
            <person name="Jabbari K."/>
            <person name="Katinka M."/>
            <person name="Kloareg B."/>
            <person name="Kowalczyk N."/>
            <person name="Labadie K."/>
            <person name="Leblanc C."/>
            <person name="Lopez P.J."/>
            <person name="McLachlan D.H."/>
            <person name="Meslet-Cladiere L."/>
            <person name="Moustafa A."/>
            <person name="Nehr Z."/>
            <person name="Nyvall Collen P."/>
            <person name="Panaud O."/>
            <person name="Partensky F."/>
            <person name="Poulain J."/>
            <person name="Rensing S.A."/>
            <person name="Rousvoal S."/>
            <person name="Samson G."/>
            <person name="Symeonidi A."/>
            <person name="Weissenbach J."/>
            <person name="Zambounis A."/>
            <person name="Wincker P."/>
            <person name="Boyen C."/>
        </authorList>
    </citation>
    <scope>NUCLEOTIDE SEQUENCE [LARGE SCALE GENOMIC DNA]</scope>
    <source>
        <strain evidence="7">cv. Stackhouse</strain>
    </source>
</reference>
<dbReference type="KEGG" id="ccp:CHC_T00008963001"/>
<dbReference type="STRING" id="2769.R7Q3R7"/>